<reference evidence="2 3" key="1">
    <citation type="submission" date="2019-06" db="EMBL/GenBank/DDBJ databases">
        <title>Sorghum-associated microbial communities from plants grown in Nebraska, USA.</title>
        <authorList>
            <person name="Schachtman D."/>
        </authorList>
    </citation>
    <scope>NUCLEOTIDE SEQUENCE [LARGE SCALE GENOMIC DNA]</scope>
    <source>
        <strain evidence="2 3">2482</strain>
    </source>
</reference>
<dbReference type="InterPro" id="IPR018672">
    <property type="entry name" value="DUF2140"/>
</dbReference>
<accession>A0A561DRV4</accession>
<keyword evidence="1" id="KW-0472">Membrane</keyword>
<feature type="transmembrane region" description="Helical" evidence="1">
    <location>
        <begin position="7"/>
        <end position="27"/>
    </location>
</feature>
<keyword evidence="1" id="KW-0812">Transmembrane</keyword>
<evidence type="ECO:0000313" key="2">
    <source>
        <dbReference type="EMBL" id="TWE06084.1"/>
    </source>
</evidence>
<organism evidence="2 3">
    <name type="scientific">Neobacillus bataviensis</name>
    <dbReference type="NCBI Taxonomy" id="220685"/>
    <lineage>
        <taxon>Bacteria</taxon>
        <taxon>Bacillati</taxon>
        <taxon>Bacillota</taxon>
        <taxon>Bacilli</taxon>
        <taxon>Bacillales</taxon>
        <taxon>Bacillaceae</taxon>
        <taxon>Neobacillus</taxon>
    </lineage>
</organism>
<dbReference type="Proteomes" id="UP000319671">
    <property type="component" value="Unassembled WGS sequence"/>
</dbReference>
<keyword evidence="1" id="KW-1133">Transmembrane helix</keyword>
<dbReference type="EMBL" id="VIVN01000002">
    <property type="protein sequence ID" value="TWE06084.1"/>
    <property type="molecule type" value="Genomic_DNA"/>
</dbReference>
<dbReference type="RefSeq" id="WP_144562913.1">
    <property type="nucleotide sequence ID" value="NZ_VIVN01000002.1"/>
</dbReference>
<dbReference type="Pfam" id="PF09911">
    <property type="entry name" value="DUF2140"/>
    <property type="match status" value="1"/>
</dbReference>
<gene>
    <name evidence="2" type="ORF">FB550_102102</name>
</gene>
<comment type="caution">
    <text evidence="2">The sequence shown here is derived from an EMBL/GenBank/DDBJ whole genome shotgun (WGS) entry which is preliminary data.</text>
</comment>
<proteinExistence type="predicted"/>
<sequence>MKNKWKLGFLILLGINLLIAIILFSLVTAPIKENEPVKTNTSSEDYVSFHVRSNKYDLNRLINHYLKEEAADSPIEYKVLLGDEVELYGTFPFFSEKLKLKLTFEPSAQKNGDLILKQKSMSVGKLHLPISFVLNFIREKYKLPKGVEIRPNDHLVYIHMQQLKQKSDLKIKVDKFNLKKDDIAFTILVPVK</sequence>
<name>A0A561DRV4_9BACI</name>
<evidence type="ECO:0000256" key="1">
    <source>
        <dbReference type="SAM" id="Phobius"/>
    </source>
</evidence>
<protein>
    <submittedName>
        <fullName evidence="2">Uncharacterized protein YpmS</fullName>
    </submittedName>
</protein>
<dbReference type="AlphaFoldDB" id="A0A561DRV4"/>
<evidence type="ECO:0000313" key="3">
    <source>
        <dbReference type="Proteomes" id="UP000319671"/>
    </source>
</evidence>
<keyword evidence="3" id="KW-1185">Reference proteome</keyword>